<sequence length="300" mass="33625">MNLTPSETRSRRNNSIADSRRSSRAFLAVHDKTPEMRVLYVSSNVRQIVKYEPSEIIGQPSLGFVSQSTLDFYQRAFADARQDEVVVSHMRVPDRDANPVYLRVMHFNCDNMGFNVSVTRPDAEGSRMENELLDCQHRLGRMQVGRRMLCGCLVLENHVVELNGSTGPRILFASRSFGRMLGVDTSDIQGSRFLSLVAPGDVLRASMFLEKIANSMDVVVERLEMRVGCWDEAGAYGCVAEVEVMAAGSDEGAMLLCQMERRTNGRAGSMNEDRGYLSLEDIVSSDYESSDINEAWRQPM</sequence>
<organism evidence="2 3">
    <name type="scientific">Coemansia erecta</name>
    <dbReference type="NCBI Taxonomy" id="147472"/>
    <lineage>
        <taxon>Eukaryota</taxon>
        <taxon>Fungi</taxon>
        <taxon>Fungi incertae sedis</taxon>
        <taxon>Zoopagomycota</taxon>
        <taxon>Kickxellomycotina</taxon>
        <taxon>Kickxellomycetes</taxon>
        <taxon>Kickxellales</taxon>
        <taxon>Kickxellaceae</taxon>
        <taxon>Coemansia</taxon>
    </lineage>
</organism>
<evidence type="ECO:0000259" key="1">
    <source>
        <dbReference type="SMART" id="SM00091"/>
    </source>
</evidence>
<feature type="domain" description="PAS" evidence="1">
    <location>
        <begin position="146"/>
        <end position="214"/>
    </location>
</feature>
<protein>
    <recommendedName>
        <fullName evidence="1">PAS domain-containing protein</fullName>
    </recommendedName>
</protein>
<dbReference type="CDD" id="cd00130">
    <property type="entry name" value="PAS"/>
    <property type="match status" value="1"/>
</dbReference>
<dbReference type="SUPFAM" id="SSF55785">
    <property type="entry name" value="PYP-like sensor domain (PAS domain)"/>
    <property type="match status" value="1"/>
</dbReference>
<dbReference type="InterPro" id="IPR000014">
    <property type="entry name" value="PAS"/>
</dbReference>
<evidence type="ECO:0000313" key="3">
    <source>
        <dbReference type="Proteomes" id="UP001149813"/>
    </source>
</evidence>
<dbReference type="EMBL" id="JANBOJ010000058">
    <property type="protein sequence ID" value="KAJ1723655.1"/>
    <property type="molecule type" value="Genomic_DNA"/>
</dbReference>
<dbReference type="InterPro" id="IPR035965">
    <property type="entry name" value="PAS-like_dom_sf"/>
</dbReference>
<feature type="domain" description="PAS" evidence="1">
    <location>
        <begin position="11"/>
        <end position="82"/>
    </location>
</feature>
<dbReference type="SMART" id="SM00091">
    <property type="entry name" value="PAS"/>
    <property type="match status" value="2"/>
</dbReference>
<evidence type="ECO:0000313" key="2">
    <source>
        <dbReference type="EMBL" id="KAJ1723655.1"/>
    </source>
</evidence>
<dbReference type="Proteomes" id="UP001149813">
    <property type="component" value="Unassembled WGS sequence"/>
</dbReference>
<dbReference type="AlphaFoldDB" id="A0A9W8CRK2"/>
<name>A0A9W8CRK2_9FUNG</name>
<gene>
    <name evidence="2" type="ORF">LPJ53_002038</name>
</gene>
<keyword evidence="3" id="KW-1185">Reference proteome</keyword>
<reference evidence="2" key="1">
    <citation type="submission" date="2022-07" db="EMBL/GenBank/DDBJ databases">
        <title>Phylogenomic reconstructions and comparative analyses of Kickxellomycotina fungi.</title>
        <authorList>
            <person name="Reynolds N.K."/>
            <person name="Stajich J.E."/>
            <person name="Barry K."/>
            <person name="Grigoriev I.V."/>
            <person name="Crous P."/>
            <person name="Smith M.E."/>
        </authorList>
    </citation>
    <scope>NUCLEOTIDE SEQUENCE</scope>
    <source>
        <strain evidence="2">NBRC 32514</strain>
    </source>
</reference>
<accession>A0A9W8CRK2</accession>
<comment type="caution">
    <text evidence="2">The sequence shown here is derived from an EMBL/GenBank/DDBJ whole genome shotgun (WGS) entry which is preliminary data.</text>
</comment>
<proteinExistence type="predicted"/>
<dbReference type="Gene3D" id="3.30.450.20">
    <property type="entry name" value="PAS domain"/>
    <property type="match status" value="1"/>
</dbReference>
<dbReference type="OrthoDB" id="411251at2759"/>
<dbReference type="Pfam" id="PF13426">
    <property type="entry name" value="PAS_9"/>
    <property type="match status" value="2"/>
</dbReference>